<dbReference type="EMBL" id="JAGTJR010000031">
    <property type="protein sequence ID" value="KAH7038978.1"/>
    <property type="molecule type" value="Genomic_DNA"/>
</dbReference>
<evidence type="ECO:0000313" key="3">
    <source>
        <dbReference type="Proteomes" id="UP000774617"/>
    </source>
</evidence>
<reference evidence="2 3" key="1">
    <citation type="journal article" date="2021" name="Nat. Commun.">
        <title>Genetic determinants of endophytism in the Arabidopsis root mycobiome.</title>
        <authorList>
            <person name="Mesny F."/>
            <person name="Miyauchi S."/>
            <person name="Thiergart T."/>
            <person name="Pickel B."/>
            <person name="Atanasova L."/>
            <person name="Karlsson M."/>
            <person name="Huettel B."/>
            <person name="Barry K.W."/>
            <person name="Haridas S."/>
            <person name="Chen C."/>
            <person name="Bauer D."/>
            <person name="Andreopoulos W."/>
            <person name="Pangilinan J."/>
            <person name="LaButti K."/>
            <person name="Riley R."/>
            <person name="Lipzen A."/>
            <person name="Clum A."/>
            <person name="Drula E."/>
            <person name="Henrissat B."/>
            <person name="Kohler A."/>
            <person name="Grigoriev I.V."/>
            <person name="Martin F.M."/>
            <person name="Hacquard S."/>
        </authorList>
    </citation>
    <scope>NUCLEOTIDE SEQUENCE [LARGE SCALE GENOMIC DNA]</scope>
    <source>
        <strain evidence="2 3">MPI-SDFR-AT-0080</strain>
    </source>
</reference>
<proteinExistence type="predicted"/>
<comment type="caution">
    <text evidence="2">The sequence shown here is derived from an EMBL/GenBank/DDBJ whole genome shotgun (WGS) entry which is preliminary data.</text>
</comment>
<feature type="non-terminal residue" evidence="2">
    <location>
        <position position="1"/>
    </location>
</feature>
<accession>A0ABQ8G0F8</accession>
<keyword evidence="1" id="KW-0472">Membrane</keyword>
<evidence type="ECO:0000256" key="1">
    <source>
        <dbReference type="SAM" id="Phobius"/>
    </source>
</evidence>
<keyword evidence="1" id="KW-1133">Transmembrane helix</keyword>
<keyword evidence="1" id="KW-0812">Transmembrane</keyword>
<feature type="transmembrane region" description="Helical" evidence="1">
    <location>
        <begin position="12"/>
        <end position="33"/>
    </location>
</feature>
<gene>
    <name evidence="2" type="ORF">B0J12DRAFT_580778</name>
</gene>
<organism evidence="2 3">
    <name type="scientific">Macrophomina phaseolina</name>
    <dbReference type="NCBI Taxonomy" id="35725"/>
    <lineage>
        <taxon>Eukaryota</taxon>
        <taxon>Fungi</taxon>
        <taxon>Dikarya</taxon>
        <taxon>Ascomycota</taxon>
        <taxon>Pezizomycotina</taxon>
        <taxon>Dothideomycetes</taxon>
        <taxon>Dothideomycetes incertae sedis</taxon>
        <taxon>Botryosphaeriales</taxon>
        <taxon>Botryosphaeriaceae</taxon>
        <taxon>Macrophomina</taxon>
    </lineage>
</organism>
<dbReference type="Proteomes" id="UP000774617">
    <property type="component" value="Unassembled WGS sequence"/>
</dbReference>
<evidence type="ECO:0000313" key="2">
    <source>
        <dbReference type="EMBL" id="KAH7038978.1"/>
    </source>
</evidence>
<sequence length="49" mass="5195">RSITTVDDFPAMPLIVSFAGPILGLGLTLLHGLSTSGLDDTQRKCYGFV</sequence>
<name>A0ABQ8G0F8_9PEZI</name>
<protein>
    <submittedName>
        <fullName evidence="2">Uncharacterized protein</fullName>
    </submittedName>
</protein>
<keyword evidence="3" id="KW-1185">Reference proteome</keyword>